<dbReference type="InterPro" id="IPR032567">
    <property type="entry name" value="RTL1-rel"/>
</dbReference>
<sequence>MNGVCLVCELMEYHVSDCPMRAVMVRDQPTAAVVAIAVALARMRGRDKGDGGRGVGQRGVARGGNGSPARAYAVRKPRTREVTDVIVVDSGATRSFILSDVVRELGIPVEASRLGFMVKIPLGDSVVVDQVYRCCPLMVQGQGFDVILGMDWLTEHQVKVDCEVKMVTLCCADGSEVVVREKFELLSNVISSLRANKLVQKGCEAYLAYVLNADSKELSLDEIRAIYDFPNVFPDWLSSLPLDREVEFGIELYPGTSLVSIVLYRMAPKELKELKIQLQELLD</sequence>
<dbReference type="SUPFAM" id="SSF56672">
    <property type="entry name" value="DNA/RNA polymerases"/>
    <property type="match status" value="1"/>
</dbReference>
<accession>A0A5B6V972</accession>
<protein>
    <submittedName>
        <fullName evidence="2">RVP_2 domain-containing protein</fullName>
    </submittedName>
</protein>
<dbReference type="AlphaFoldDB" id="A0A5B6V972"/>
<dbReference type="CDD" id="cd00303">
    <property type="entry name" value="retropepsin_like"/>
    <property type="match status" value="1"/>
</dbReference>
<dbReference type="PANTHER" id="PTHR15503">
    <property type="entry name" value="LDOC1 RELATED"/>
    <property type="match status" value="1"/>
</dbReference>
<proteinExistence type="predicted"/>
<organism evidence="2 3">
    <name type="scientific">Gossypium australe</name>
    <dbReference type="NCBI Taxonomy" id="47621"/>
    <lineage>
        <taxon>Eukaryota</taxon>
        <taxon>Viridiplantae</taxon>
        <taxon>Streptophyta</taxon>
        <taxon>Embryophyta</taxon>
        <taxon>Tracheophyta</taxon>
        <taxon>Spermatophyta</taxon>
        <taxon>Magnoliopsida</taxon>
        <taxon>eudicotyledons</taxon>
        <taxon>Gunneridae</taxon>
        <taxon>Pentapetalae</taxon>
        <taxon>rosids</taxon>
        <taxon>malvids</taxon>
        <taxon>Malvales</taxon>
        <taxon>Malvaceae</taxon>
        <taxon>Malvoideae</taxon>
        <taxon>Gossypium</taxon>
    </lineage>
</organism>
<dbReference type="Gene3D" id="2.40.70.10">
    <property type="entry name" value="Acid Proteases"/>
    <property type="match status" value="1"/>
</dbReference>
<dbReference type="Proteomes" id="UP000325315">
    <property type="component" value="Unassembled WGS sequence"/>
</dbReference>
<dbReference type="InterPro" id="IPR021109">
    <property type="entry name" value="Peptidase_aspartic_dom_sf"/>
</dbReference>
<dbReference type="SUPFAM" id="SSF50630">
    <property type="entry name" value="Acid proteases"/>
    <property type="match status" value="1"/>
</dbReference>
<feature type="region of interest" description="Disordered" evidence="1">
    <location>
        <begin position="46"/>
        <end position="70"/>
    </location>
</feature>
<feature type="compositionally biased region" description="Gly residues" evidence="1">
    <location>
        <begin position="52"/>
        <end position="66"/>
    </location>
</feature>
<dbReference type="EMBL" id="SMMG02000007">
    <property type="protein sequence ID" value="KAA3465740.1"/>
    <property type="molecule type" value="Genomic_DNA"/>
</dbReference>
<dbReference type="PANTHER" id="PTHR15503:SF45">
    <property type="entry name" value="RNA-DIRECTED DNA POLYMERASE HOMOLOG"/>
    <property type="match status" value="1"/>
</dbReference>
<name>A0A5B6V972_9ROSI</name>
<evidence type="ECO:0000313" key="2">
    <source>
        <dbReference type="EMBL" id="KAA3465740.1"/>
    </source>
</evidence>
<gene>
    <name evidence="2" type="ORF">EPI10_000881</name>
</gene>
<comment type="caution">
    <text evidence="2">The sequence shown here is derived from an EMBL/GenBank/DDBJ whole genome shotgun (WGS) entry which is preliminary data.</text>
</comment>
<keyword evidence="3" id="KW-1185">Reference proteome</keyword>
<dbReference type="OrthoDB" id="1299698at2759"/>
<dbReference type="Pfam" id="PF08284">
    <property type="entry name" value="RVP_2"/>
    <property type="match status" value="1"/>
</dbReference>
<reference evidence="3" key="1">
    <citation type="journal article" date="2019" name="Plant Biotechnol. J.">
        <title>Genome sequencing of the Australian wild diploid species Gossypium australe highlights disease resistance and delayed gland morphogenesis.</title>
        <authorList>
            <person name="Cai Y."/>
            <person name="Cai X."/>
            <person name="Wang Q."/>
            <person name="Wang P."/>
            <person name="Zhang Y."/>
            <person name="Cai C."/>
            <person name="Xu Y."/>
            <person name="Wang K."/>
            <person name="Zhou Z."/>
            <person name="Wang C."/>
            <person name="Geng S."/>
            <person name="Li B."/>
            <person name="Dong Q."/>
            <person name="Hou Y."/>
            <person name="Wang H."/>
            <person name="Ai P."/>
            <person name="Liu Z."/>
            <person name="Yi F."/>
            <person name="Sun M."/>
            <person name="An G."/>
            <person name="Cheng J."/>
            <person name="Zhang Y."/>
            <person name="Shi Q."/>
            <person name="Xie Y."/>
            <person name="Shi X."/>
            <person name="Chang Y."/>
            <person name="Huang F."/>
            <person name="Chen Y."/>
            <person name="Hong S."/>
            <person name="Mi L."/>
            <person name="Sun Q."/>
            <person name="Zhang L."/>
            <person name="Zhou B."/>
            <person name="Peng R."/>
            <person name="Zhang X."/>
            <person name="Liu F."/>
        </authorList>
    </citation>
    <scope>NUCLEOTIDE SEQUENCE [LARGE SCALE GENOMIC DNA]</scope>
    <source>
        <strain evidence="3">cv. PA1801</strain>
    </source>
</reference>
<evidence type="ECO:0000313" key="3">
    <source>
        <dbReference type="Proteomes" id="UP000325315"/>
    </source>
</evidence>
<evidence type="ECO:0000256" key="1">
    <source>
        <dbReference type="SAM" id="MobiDB-lite"/>
    </source>
</evidence>
<dbReference type="InterPro" id="IPR043502">
    <property type="entry name" value="DNA/RNA_pol_sf"/>
</dbReference>